<evidence type="ECO:0000313" key="3">
    <source>
        <dbReference type="Proteomes" id="UP000193719"/>
    </source>
</evidence>
<organism evidence="2 3">
    <name type="scientific">Piromyces finnis</name>
    <dbReference type="NCBI Taxonomy" id="1754191"/>
    <lineage>
        <taxon>Eukaryota</taxon>
        <taxon>Fungi</taxon>
        <taxon>Fungi incertae sedis</taxon>
        <taxon>Chytridiomycota</taxon>
        <taxon>Chytridiomycota incertae sedis</taxon>
        <taxon>Neocallimastigomycetes</taxon>
        <taxon>Neocallimastigales</taxon>
        <taxon>Neocallimastigaceae</taxon>
        <taxon>Piromyces</taxon>
    </lineage>
</organism>
<evidence type="ECO:0000256" key="1">
    <source>
        <dbReference type="SAM" id="MobiDB-lite"/>
    </source>
</evidence>
<feature type="region of interest" description="Disordered" evidence="1">
    <location>
        <begin position="1"/>
        <end position="63"/>
    </location>
</feature>
<dbReference type="AlphaFoldDB" id="A0A1Y1UUS2"/>
<proteinExistence type="predicted"/>
<feature type="compositionally biased region" description="Basic and acidic residues" evidence="1">
    <location>
        <begin position="1"/>
        <end position="30"/>
    </location>
</feature>
<dbReference type="EMBL" id="MCFH01000079">
    <property type="protein sequence ID" value="ORX41760.1"/>
    <property type="molecule type" value="Genomic_DNA"/>
</dbReference>
<comment type="caution">
    <text evidence="2">The sequence shown here is derived from an EMBL/GenBank/DDBJ whole genome shotgun (WGS) entry which is preliminary data.</text>
</comment>
<keyword evidence="3" id="KW-1185">Reference proteome</keyword>
<sequence>MTTTDEKKNQVKTEDKEESTQDNNEEKKELTTNNDKSTAEGEIKPRKRRKKRKENGQASAMKSELLITARNKLSFDKTKRVRRWVRQPISFNTLSGNIELSIWHTDEPKKLPLDKVL</sequence>
<evidence type="ECO:0000313" key="2">
    <source>
        <dbReference type="EMBL" id="ORX41760.1"/>
    </source>
</evidence>
<reference evidence="2 3" key="1">
    <citation type="submission" date="2016-08" db="EMBL/GenBank/DDBJ databases">
        <title>Genomes of anaerobic fungi encode conserved fungal cellulosomes for biomass hydrolysis.</title>
        <authorList>
            <consortium name="DOE Joint Genome Institute"/>
            <person name="Haitjema C.H."/>
            <person name="Gilmore S.P."/>
            <person name="Henske J.K."/>
            <person name="Solomon K.V."/>
            <person name="De Groot R."/>
            <person name="Kuo A."/>
            <person name="Mondo S.J."/>
            <person name="Salamov A.A."/>
            <person name="Labutti K."/>
            <person name="Zhao Z."/>
            <person name="Chiniquy J."/>
            <person name="Barry K."/>
            <person name="Brewer H.M."/>
            <person name="Purvine S.O."/>
            <person name="Wright A.T."/>
            <person name="Boxma B."/>
            <person name="Van Alen T."/>
            <person name="Hackstein J.H."/>
            <person name="Baker S.E."/>
            <person name="Grigoriev I.V."/>
            <person name="O'Malley M.A."/>
        </authorList>
    </citation>
    <scope>NUCLEOTIDE SEQUENCE [LARGE SCALE GENOMIC DNA]</scope>
    <source>
        <strain evidence="3">finn</strain>
    </source>
</reference>
<protein>
    <submittedName>
        <fullName evidence="2">Uncharacterized protein</fullName>
    </submittedName>
</protein>
<dbReference type="OrthoDB" id="4748970at2759"/>
<name>A0A1Y1UUS2_9FUNG</name>
<reference evidence="2 3" key="2">
    <citation type="submission" date="2016-08" db="EMBL/GenBank/DDBJ databases">
        <title>Pervasive Adenine N6-methylation of Active Genes in Fungi.</title>
        <authorList>
            <consortium name="DOE Joint Genome Institute"/>
            <person name="Mondo S.J."/>
            <person name="Dannebaum R.O."/>
            <person name="Kuo R.C."/>
            <person name="Labutti K."/>
            <person name="Haridas S."/>
            <person name="Kuo A."/>
            <person name="Salamov A."/>
            <person name="Ahrendt S.R."/>
            <person name="Lipzen A."/>
            <person name="Sullivan W."/>
            <person name="Andreopoulos W.B."/>
            <person name="Clum A."/>
            <person name="Lindquist E."/>
            <person name="Daum C."/>
            <person name="Ramamoorthy G.K."/>
            <person name="Gryganskyi A."/>
            <person name="Culley D."/>
            <person name="Magnuson J.K."/>
            <person name="James T.Y."/>
            <person name="O'Malley M.A."/>
            <person name="Stajich J.E."/>
            <person name="Spatafora J.W."/>
            <person name="Visel A."/>
            <person name="Grigoriev I.V."/>
        </authorList>
    </citation>
    <scope>NUCLEOTIDE SEQUENCE [LARGE SCALE GENOMIC DNA]</scope>
    <source>
        <strain evidence="3">finn</strain>
    </source>
</reference>
<accession>A0A1Y1UUS2</accession>
<dbReference type="Proteomes" id="UP000193719">
    <property type="component" value="Unassembled WGS sequence"/>
</dbReference>
<gene>
    <name evidence="2" type="ORF">BCR36DRAFT_587783</name>
</gene>
<feature type="non-terminal residue" evidence="2">
    <location>
        <position position="117"/>
    </location>
</feature>